<keyword evidence="1" id="KW-1003">Cell membrane</keyword>
<feature type="signal peptide" evidence="6">
    <location>
        <begin position="1"/>
        <end position="33"/>
    </location>
</feature>
<keyword evidence="8" id="KW-1185">Reference proteome</keyword>
<dbReference type="InterPro" id="IPR006059">
    <property type="entry name" value="SBP"/>
</dbReference>
<evidence type="ECO:0000313" key="7">
    <source>
        <dbReference type="EMBL" id="NGN93765.1"/>
    </source>
</evidence>
<dbReference type="AlphaFoldDB" id="A0A6M1QV42"/>
<keyword evidence="5" id="KW-0449">Lipoprotein</keyword>
<keyword evidence="4" id="KW-0564">Palmitate</keyword>
<evidence type="ECO:0000256" key="3">
    <source>
        <dbReference type="ARBA" id="ARBA00023136"/>
    </source>
</evidence>
<evidence type="ECO:0000256" key="5">
    <source>
        <dbReference type="ARBA" id="ARBA00023288"/>
    </source>
</evidence>
<keyword evidence="3" id="KW-0472">Membrane</keyword>
<dbReference type="InterPro" id="IPR050490">
    <property type="entry name" value="Bact_solute-bd_prot1"/>
</dbReference>
<dbReference type="CDD" id="cd13585">
    <property type="entry name" value="PBP2_TMBP_like"/>
    <property type="match status" value="1"/>
</dbReference>
<keyword evidence="2 6" id="KW-0732">Signal</keyword>
<dbReference type="Gene3D" id="3.40.190.10">
    <property type="entry name" value="Periplasmic binding protein-like II"/>
    <property type="match status" value="1"/>
</dbReference>
<feature type="chain" id="PRO_5039664678" evidence="6">
    <location>
        <begin position="34"/>
        <end position="449"/>
    </location>
</feature>
<protein>
    <submittedName>
        <fullName evidence="7">Sugar ABC transporter substrate-binding protein</fullName>
    </submittedName>
</protein>
<dbReference type="PANTHER" id="PTHR43649:SF33">
    <property type="entry name" value="POLYGALACTURONAN_RHAMNOGALACTURONAN-BINDING PROTEIN YTCQ"/>
    <property type="match status" value="1"/>
</dbReference>
<dbReference type="SUPFAM" id="SSF53850">
    <property type="entry name" value="Periplasmic binding protein-like II"/>
    <property type="match status" value="1"/>
</dbReference>
<dbReference type="RefSeq" id="WP_165111495.1">
    <property type="nucleotide sequence ID" value="NZ_JAALAA010000010.1"/>
</dbReference>
<sequence length="449" mass="47733">MTDTNSSTGAERRARSRAALRTGALALSALALAATTACGGGGTSSESGEVTELTYWSWTKGSAEAVEAFNKSHDDIQVNFEEIPSGVDGGYSKISDAMKAGNGPDVFNAEYVALPSFVAAGNVADITEKVDEDTLKGYDEQAVELATLGDKLWAVPYDVGVQTMFYRKDLFQKYGIEVPKTWDDFAAAARKVAKEQPGVKLANLTVDDPANLEAMTQQAGAQWFSTSGDTWKLGFNDEATQKVEKYWQGLADDKALSTAASWSTGFNAEASKGKVLTMLLASWQAAYQADTFPDHSGKWGVAPMPSWDGQPASGVFGGSTYAVSKEAADVDAAVEFSTWMTSNEDAITPRMGDGTSSAYVVNKDAREVAKKSFKADYYGDLDVYGIFEESASGLQPVTFGPTMLSMNKTLGDELKKFGHGGTLAEAIAAAEASAQREMSGQGLNVEAQD</sequence>
<dbReference type="PANTHER" id="PTHR43649">
    <property type="entry name" value="ARABINOSE-BINDING PROTEIN-RELATED"/>
    <property type="match status" value="1"/>
</dbReference>
<comment type="caution">
    <text evidence="7">The sequence shown here is derived from an EMBL/GenBank/DDBJ whole genome shotgun (WGS) entry which is preliminary data.</text>
</comment>
<accession>A0A6M1QV42</accession>
<name>A0A6M1QV42_9ACTN</name>
<evidence type="ECO:0000256" key="6">
    <source>
        <dbReference type="SAM" id="SignalP"/>
    </source>
</evidence>
<evidence type="ECO:0000313" key="8">
    <source>
        <dbReference type="Proteomes" id="UP000483261"/>
    </source>
</evidence>
<evidence type="ECO:0000256" key="1">
    <source>
        <dbReference type="ARBA" id="ARBA00022475"/>
    </source>
</evidence>
<dbReference type="Proteomes" id="UP000483261">
    <property type="component" value="Unassembled WGS sequence"/>
</dbReference>
<dbReference type="EMBL" id="JAALAA010000010">
    <property type="protein sequence ID" value="NGN93765.1"/>
    <property type="molecule type" value="Genomic_DNA"/>
</dbReference>
<reference evidence="7 8" key="1">
    <citation type="submission" date="2020-02" db="EMBL/GenBank/DDBJ databases">
        <title>Whole-genome analyses of novel actinobacteria.</title>
        <authorList>
            <person name="Sahin N."/>
        </authorList>
    </citation>
    <scope>NUCLEOTIDE SEQUENCE [LARGE SCALE GENOMIC DNA]</scope>
    <source>
        <strain evidence="7 8">KC13</strain>
    </source>
</reference>
<gene>
    <name evidence="7" type="ORF">G5C66_13550</name>
</gene>
<dbReference type="Pfam" id="PF01547">
    <property type="entry name" value="SBP_bac_1"/>
    <property type="match status" value="1"/>
</dbReference>
<proteinExistence type="predicted"/>
<evidence type="ECO:0000256" key="2">
    <source>
        <dbReference type="ARBA" id="ARBA00022729"/>
    </source>
</evidence>
<organism evidence="7 8">
    <name type="scientific">Nocardioides turkmenicus</name>
    <dbReference type="NCBI Taxonomy" id="2711220"/>
    <lineage>
        <taxon>Bacteria</taxon>
        <taxon>Bacillati</taxon>
        <taxon>Actinomycetota</taxon>
        <taxon>Actinomycetes</taxon>
        <taxon>Propionibacteriales</taxon>
        <taxon>Nocardioidaceae</taxon>
        <taxon>Nocardioides</taxon>
    </lineage>
</organism>
<evidence type="ECO:0000256" key="4">
    <source>
        <dbReference type="ARBA" id="ARBA00023139"/>
    </source>
</evidence>